<dbReference type="PANTHER" id="PTHR24034">
    <property type="entry name" value="EGF-LIKE DOMAIN-CONTAINING PROTEIN"/>
    <property type="match status" value="1"/>
</dbReference>
<keyword evidence="2" id="KW-0677">Repeat</keyword>
<dbReference type="InterPro" id="IPR049883">
    <property type="entry name" value="NOTCH1_EGF-like"/>
</dbReference>
<feature type="chain" id="PRO_5009313814" evidence="6">
    <location>
        <begin position="21"/>
        <end position="137"/>
    </location>
</feature>
<dbReference type="InterPro" id="IPR000152">
    <property type="entry name" value="EGF-type_Asp/Asn_hydroxyl_site"/>
</dbReference>
<reference evidence="9" key="1">
    <citation type="submission" date="2016-11" db="UniProtKB">
        <authorList>
            <consortium name="WormBaseParasite"/>
        </authorList>
    </citation>
    <scope>IDENTIFICATION</scope>
</reference>
<dbReference type="PROSITE" id="PS50026">
    <property type="entry name" value="EGF_3"/>
    <property type="match status" value="1"/>
</dbReference>
<dbReference type="SMART" id="SM00181">
    <property type="entry name" value="EGF"/>
    <property type="match status" value="2"/>
</dbReference>
<dbReference type="PANTHER" id="PTHR24034:SF89">
    <property type="entry name" value="COMPLEMENT COMPONENT C1Q RECEPTOR"/>
    <property type="match status" value="1"/>
</dbReference>
<evidence type="ECO:0000256" key="6">
    <source>
        <dbReference type="SAM" id="SignalP"/>
    </source>
</evidence>
<keyword evidence="8" id="KW-1185">Reference proteome</keyword>
<dbReference type="Proteomes" id="UP000095287">
    <property type="component" value="Unplaced"/>
</dbReference>
<dbReference type="Pfam" id="PF07645">
    <property type="entry name" value="EGF_CA"/>
    <property type="match status" value="1"/>
</dbReference>
<dbReference type="SUPFAM" id="SSF57196">
    <property type="entry name" value="EGF/Laminin"/>
    <property type="match status" value="1"/>
</dbReference>
<dbReference type="AlphaFoldDB" id="A0A1I7ZTJ4"/>
<evidence type="ECO:0000259" key="7">
    <source>
        <dbReference type="PROSITE" id="PS50026"/>
    </source>
</evidence>
<evidence type="ECO:0000256" key="2">
    <source>
        <dbReference type="ARBA" id="ARBA00022737"/>
    </source>
</evidence>
<dbReference type="Pfam" id="PF12661">
    <property type="entry name" value="hEGF"/>
    <property type="match status" value="1"/>
</dbReference>
<evidence type="ECO:0000256" key="5">
    <source>
        <dbReference type="SAM" id="MobiDB-lite"/>
    </source>
</evidence>
<keyword evidence="6" id="KW-0732">Signal</keyword>
<proteinExistence type="predicted"/>
<dbReference type="PROSITE" id="PS00010">
    <property type="entry name" value="ASX_HYDROXYL"/>
    <property type="match status" value="1"/>
</dbReference>
<dbReference type="InterPro" id="IPR050751">
    <property type="entry name" value="ECM_structural_protein"/>
</dbReference>
<dbReference type="CDD" id="cd00054">
    <property type="entry name" value="EGF_CA"/>
    <property type="match status" value="1"/>
</dbReference>
<accession>A0A1I7ZTJ4</accession>
<comment type="caution">
    <text evidence="4">Lacks conserved residue(s) required for the propagation of feature annotation.</text>
</comment>
<dbReference type="InterPro" id="IPR013032">
    <property type="entry name" value="EGF-like_CS"/>
</dbReference>
<feature type="compositionally biased region" description="Basic and acidic residues" evidence="5">
    <location>
        <begin position="126"/>
        <end position="137"/>
    </location>
</feature>
<feature type="region of interest" description="Disordered" evidence="5">
    <location>
        <begin position="110"/>
        <end position="137"/>
    </location>
</feature>
<evidence type="ECO:0000256" key="4">
    <source>
        <dbReference type="PROSITE-ProRule" id="PRU00076"/>
    </source>
</evidence>
<dbReference type="InterPro" id="IPR001881">
    <property type="entry name" value="EGF-like_Ca-bd_dom"/>
</dbReference>
<protein>
    <submittedName>
        <fullName evidence="9">EGF-like domain-containing protein</fullName>
    </submittedName>
</protein>
<dbReference type="InterPro" id="IPR000742">
    <property type="entry name" value="EGF"/>
</dbReference>
<name>A0A1I7ZTJ4_9BILA</name>
<feature type="signal peptide" evidence="6">
    <location>
        <begin position="1"/>
        <end position="20"/>
    </location>
</feature>
<dbReference type="Gene3D" id="2.10.25.10">
    <property type="entry name" value="Laminin"/>
    <property type="match status" value="2"/>
</dbReference>
<feature type="domain" description="EGF-like" evidence="7">
    <location>
        <begin position="78"/>
        <end position="116"/>
    </location>
</feature>
<keyword evidence="1 4" id="KW-0245">EGF-like domain</keyword>
<organism evidence="8 9">
    <name type="scientific">Steinernema glaseri</name>
    <dbReference type="NCBI Taxonomy" id="37863"/>
    <lineage>
        <taxon>Eukaryota</taxon>
        <taxon>Metazoa</taxon>
        <taxon>Ecdysozoa</taxon>
        <taxon>Nematoda</taxon>
        <taxon>Chromadorea</taxon>
        <taxon>Rhabditida</taxon>
        <taxon>Tylenchina</taxon>
        <taxon>Panagrolaimomorpha</taxon>
        <taxon>Strongyloidoidea</taxon>
        <taxon>Steinernematidae</taxon>
        <taxon>Steinernema</taxon>
    </lineage>
</organism>
<evidence type="ECO:0000313" key="8">
    <source>
        <dbReference type="Proteomes" id="UP000095287"/>
    </source>
</evidence>
<keyword evidence="3" id="KW-1015">Disulfide bond</keyword>
<dbReference type="GO" id="GO:0005509">
    <property type="term" value="F:calcium ion binding"/>
    <property type="evidence" value="ECO:0007669"/>
    <property type="project" value="InterPro"/>
</dbReference>
<evidence type="ECO:0000256" key="1">
    <source>
        <dbReference type="ARBA" id="ARBA00022536"/>
    </source>
</evidence>
<dbReference type="FunFam" id="2.10.25.10:FF:000291">
    <property type="entry name" value="Transmembrane matrix receptor MUP-4"/>
    <property type="match status" value="1"/>
</dbReference>
<dbReference type="WBParaSite" id="L893_g29674.t1">
    <property type="protein sequence ID" value="L893_g29674.t1"/>
    <property type="gene ID" value="L893_g29674"/>
</dbReference>
<dbReference type="SMART" id="SM00179">
    <property type="entry name" value="EGF_CA"/>
    <property type="match status" value="2"/>
</dbReference>
<evidence type="ECO:0000256" key="3">
    <source>
        <dbReference type="ARBA" id="ARBA00023157"/>
    </source>
</evidence>
<evidence type="ECO:0000313" key="9">
    <source>
        <dbReference type="WBParaSite" id="L893_g29674.t1"/>
    </source>
</evidence>
<sequence>MLLWPLLLAAAFFGPPPARAAGNCFCSNPCQDYSLHDCDSVAECVSDEPGYFHCQCPRGFYDVSPERLTKPGRKCKKIVDECALGTHECDTNADCVDTAEGYSCRCKSGYQDRSPDPLNAPGRSCRKAEPKEPIAVL</sequence>